<reference evidence="1 2" key="1">
    <citation type="submission" date="2015-07" db="EMBL/GenBank/DDBJ databases">
        <title>Acinetobacter yuneri, a novel member of Acinetobacter calcoaceticus-Acinetobacter baumannii complex isolated from clinical specimen.</title>
        <authorList>
            <person name="Yu Y."/>
        </authorList>
    </citation>
    <scope>NUCLEOTIDE SEQUENCE [LARGE SCALE GENOMIC DNA]</scope>
    <source>
        <strain evidence="1 2">A362</strain>
    </source>
</reference>
<gene>
    <name evidence="1" type="ORF">AC058_00735</name>
</gene>
<name>A0A1V2V249_9GAMM</name>
<evidence type="ECO:0000313" key="1">
    <source>
        <dbReference type="EMBL" id="ONN56216.1"/>
    </source>
</evidence>
<evidence type="ECO:0000313" key="2">
    <source>
        <dbReference type="Proteomes" id="UP000189376"/>
    </source>
</evidence>
<dbReference type="AlphaFoldDB" id="A0A1V2V249"/>
<accession>A0A1V2V249</accession>
<proteinExistence type="predicted"/>
<dbReference type="EMBL" id="LFZS01000001">
    <property type="protein sequence ID" value="ONN56216.1"/>
    <property type="molecule type" value="Genomic_DNA"/>
</dbReference>
<keyword evidence="2" id="KW-1185">Reference proteome</keyword>
<organism evidence="1 2">
    <name type="scientific">Acinetobacter genomosp. 33YU</name>
    <dbReference type="NCBI Taxonomy" id="1675530"/>
    <lineage>
        <taxon>Bacteria</taxon>
        <taxon>Pseudomonadati</taxon>
        <taxon>Pseudomonadota</taxon>
        <taxon>Gammaproteobacteria</taxon>
        <taxon>Moraxellales</taxon>
        <taxon>Moraxellaceae</taxon>
        <taxon>Acinetobacter</taxon>
    </lineage>
</organism>
<protein>
    <submittedName>
        <fullName evidence="1">Uncharacterized protein</fullName>
    </submittedName>
</protein>
<comment type="caution">
    <text evidence="1">The sequence shown here is derived from an EMBL/GenBank/DDBJ whole genome shotgun (WGS) entry which is preliminary data.</text>
</comment>
<sequence length="106" mass="12411">MSDRDQLSKTKNEIKKARFRGSGLMFVDKGYQEHEESNKEFNDSQKFPIYGSMLCQIFGQKSEAIHQLYSFFLFLCQCLSAGKKIYEIERFYLNSFSKKVLNNIGL</sequence>
<dbReference type="Proteomes" id="UP000189376">
    <property type="component" value="Unassembled WGS sequence"/>
</dbReference>